<gene>
    <name evidence="4" type="ORF">H8Z77_09570</name>
</gene>
<evidence type="ECO:0000256" key="1">
    <source>
        <dbReference type="ARBA" id="ARBA00022801"/>
    </source>
</evidence>
<comment type="caution">
    <text evidence="4">The sequence shown here is derived from an EMBL/GenBank/DDBJ whole genome shotgun (WGS) entry which is preliminary data.</text>
</comment>
<evidence type="ECO:0000313" key="5">
    <source>
        <dbReference type="Proteomes" id="UP000649151"/>
    </source>
</evidence>
<feature type="domain" description="Glycosyl hydrolase family 13 catalytic" evidence="3">
    <location>
        <begin position="136"/>
        <end position="539"/>
    </location>
</feature>
<dbReference type="PANTHER" id="PTHR10357:SF210">
    <property type="entry name" value="MALTODEXTRIN GLUCOSIDASE"/>
    <property type="match status" value="1"/>
</dbReference>
<dbReference type="Gene3D" id="3.20.20.80">
    <property type="entry name" value="Glycosidases"/>
    <property type="match status" value="1"/>
</dbReference>
<dbReference type="InterPro" id="IPR013783">
    <property type="entry name" value="Ig-like_fold"/>
</dbReference>
<dbReference type="Pfam" id="PF00128">
    <property type="entry name" value="Alpha-amylase"/>
    <property type="match status" value="1"/>
</dbReference>
<proteinExistence type="predicted"/>
<keyword evidence="2" id="KW-0326">Glycosidase</keyword>
<protein>
    <submittedName>
        <fullName evidence="4">Glycoside hydrolase family 13 protein</fullName>
    </submittedName>
</protein>
<dbReference type="SUPFAM" id="SSF51445">
    <property type="entry name" value="(Trans)glycosidases"/>
    <property type="match status" value="1"/>
</dbReference>
<keyword evidence="5" id="KW-1185">Reference proteome</keyword>
<dbReference type="CDD" id="cd11338">
    <property type="entry name" value="AmyAc_CMD"/>
    <property type="match status" value="1"/>
</dbReference>
<reference evidence="4 5" key="1">
    <citation type="submission" date="2020-08" db="EMBL/GenBank/DDBJ databases">
        <title>Genome public.</title>
        <authorList>
            <person name="Liu C."/>
            <person name="Sun Q."/>
        </authorList>
    </citation>
    <scope>NUCLEOTIDE SEQUENCE [LARGE SCALE GENOMIC DNA]</scope>
    <source>
        <strain evidence="4 5">NSJ-27</strain>
    </source>
</reference>
<dbReference type="RefSeq" id="WP_186996864.1">
    <property type="nucleotide sequence ID" value="NZ_JACOQK010000001.1"/>
</dbReference>
<evidence type="ECO:0000313" key="4">
    <source>
        <dbReference type="EMBL" id="MBC5788261.1"/>
    </source>
</evidence>
<keyword evidence="1 4" id="KW-0378">Hydrolase</keyword>
<dbReference type="InterPro" id="IPR045857">
    <property type="entry name" value="O16G_dom_2"/>
</dbReference>
<dbReference type="InterPro" id="IPR006047">
    <property type="entry name" value="GH13_cat_dom"/>
</dbReference>
<dbReference type="InterPro" id="IPR017853">
    <property type="entry name" value="GH"/>
</dbReference>
<dbReference type="Gene3D" id="3.90.400.10">
    <property type="entry name" value="Oligo-1,6-glucosidase, Domain 2"/>
    <property type="match status" value="1"/>
</dbReference>
<organism evidence="4 5">
    <name type="scientific">Clostridium facile</name>
    <dbReference type="NCBI Taxonomy" id="2763035"/>
    <lineage>
        <taxon>Bacteria</taxon>
        <taxon>Bacillati</taxon>
        <taxon>Bacillota</taxon>
        <taxon>Clostridia</taxon>
        <taxon>Eubacteriales</taxon>
        <taxon>Clostridiaceae</taxon>
        <taxon>Clostridium</taxon>
    </lineage>
</organism>
<dbReference type="PANTHER" id="PTHR10357">
    <property type="entry name" value="ALPHA-AMYLASE FAMILY MEMBER"/>
    <property type="match status" value="1"/>
</dbReference>
<dbReference type="Gene3D" id="2.60.40.10">
    <property type="entry name" value="Immunoglobulins"/>
    <property type="match status" value="1"/>
</dbReference>
<accession>A0ABR7ISX7</accession>
<sequence>MEDCIFNSMDPAYRNPFGAVSTGTTVDFTIHIPLDLVYATATLVLYDDGMERRIPLEYQQTKNNLIFYHTCFTFDQPGVFFYYFHINRGQENYWVKRGETGKGYLSQSGQGSDYQITVYQKGFQTPDEVKGGLFYQIFSDRFYSSGENIENAPDDRILRSDWGGMPYFLPNEQGEILNNDYFCGDLKGIEQKLNYLESLGVTILYLNPIFEAHSNHRYNTANYLKIDPLLGTEQDFSHLCAEAKKHGIKIILDGVFSHTGSDSIYFNKENRYDTLGAFNSMNSPYFKWFHFIKYPDVYQSWWGFSTLPELNKHDPDYIEFICGKNGVLRHWLRLGASGFRLDVADELPDEFIQKVREAVKAEGEENLLIGEVWEDASNKIAYGIRRKYFQGKELDSVMNYPFKNAILDFVKDQDKQSFFNKISIIVENYPPQCLHTAMNSISTHDTERAITVIAGESCCGKGREWQSHHQLTISQYRDGINKLKVAMTLQYFLPGIPCLYYGDEAGLQGYKDPFNRGCYPWGQENKALISYCQRLGTLRKTCPGLKDGSLTFLPSPEGIIILKRDGSDGSCILSLNYTNCNQVIELAYRGYRINQKIVLKKQSYTIPPFDYILFEK</sequence>
<dbReference type="GO" id="GO:0016787">
    <property type="term" value="F:hydrolase activity"/>
    <property type="evidence" value="ECO:0007669"/>
    <property type="project" value="UniProtKB-KW"/>
</dbReference>
<evidence type="ECO:0000259" key="3">
    <source>
        <dbReference type="SMART" id="SM00642"/>
    </source>
</evidence>
<dbReference type="Proteomes" id="UP000649151">
    <property type="component" value="Unassembled WGS sequence"/>
</dbReference>
<dbReference type="EMBL" id="JACOQK010000001">
    <property type="protein sequence ID" value="MBC5788261.1"/>
    <property type="molecule type" value="Genomic_DNA"/>
</dbReference>
<evidence type="ECO:0000256" key="2">
    <source>
        <dbReference type="ARBA" id="ARBA00023295"/>
    </source>
</evidence>
<dbReference type="SMART" id="SM00642">
    <property type="entry name" value="Aamy"/>
    <property type="match status" value="1"/>
</dbReference>
<name>A0ABR7ISX7_9CLOT</name>